<protein>
    <submittedName>
        <fullName evidence="1">Uncharacterized protein</fullName>
    </submittedName>
</protein>
<name>A0A382KWL7_9ZZZZ</name>
<sequence length="163" mass="19313">MNDDEIRKRLESYQAAYTKNDTLQSETSSSTESETDDIPEEFIHVDELLSSLNTAVNDDKVDFCVSYNNDDDFHIISKTEAFIGANCIYQIRMEVSLPRLRKKGKLNFFTLDKETDDEKEMFEIQAKEKLLVIKFPEELKYNLREFKLREREIMCVFNYMNNF</sequence>
<dbReference type="EMBL" id="UINC01082422">
    <property type="protein sequence ID" value="SVC27167.1"/>
    <property type="molecule type" value="Genomic_DNA"/>
</dbReference>
<gene>
    <name evidence="1" type="ORF">METZ01_LOCUS280021</name>
</gene>
<reference evidence="1" key="1">
    <citation type="submission" date="2018-05" db="EMBL/GenBank/DDBJ databases">
        <authorList>
            <person name="Lanie J.A."/>
            <person name="Ng W.-L."/>
            <person name="Kazmierczak K.M."/>
            <person name="Andrzejewski T.M."/>
            <person name="Davidsen T.M."/>
            <person name="Wayne K.J."/>
            <person name="Tettelin H."/>
            <person name="Glass J.I."/>
            <person name="Rusch D."/>
            <person name="Podicherti R."/>
            <person name="Tsui H.-C.T."/>
            <person name="Winkler M.E."/>
        </authorList>
    </citation>
    <scope>NUCLEOTIDE SEQUENCE</scope>
</reference>
<evidence type="ECO:0000313" key="1">
    <source>
        <dbReference type="EMBL" id="SVC27167.1"/>
    </source>
</evidence>
<organism evidence="1">
    <name type="scientific">marine metagenome</name>
    <dbReference type="NCBI Taxonomy" id="408172"/>
    <lineage>
        <taxon>unclassified sequences</taxon>
        <taxon>metagenomes</taxon>
        <taxon>ecological metagenomes</taxon>
    </lineage>
</organism>
<proteinExistence type="predicted"/>
<dbReference type="AlphaFoldDB" id="A0A382KWL7"/>
<accession>A0A382KWL7</accession>